<feature type="domain" description="Methylated-DNA-[protein]-cysteine S-methyltransferase DNA binding" evidence="2">
    <location>
        <begin position="8"/>
        <end position="82"/>
    </location>
</feature>
<evidence type="ECO:0000313" key="3">
    <source>
        <dbReference type="EMBL" id="CAB4898362.1"/>
    </source>
</evidence>
<dbReference type="PANTHER" id="PTHR42942:SF1">
    <property type="entry name" value="ALKYLTRANSFERASE-LIKE PROTEIN 1"/>
    <property type="match status" value="1"/>
</dbReference>
<dbReference type="InterPro" id="IPR036217">
    <property type="entry name" value="MethylDNA_cys_MeTrfase_DNAb"/>
</dbReference>
<dbReference type="CDD" id="cd06445">
    <property type="entry name" value="ATase"/>
    <property type="match status" value="1"/>
</dbReference>
<dbReference type="AlphaFoldDB" id="A0A6J7FRI3"/>
<reference evidence="3" key="1">
    <citation type="submission" date="2020-05" db="EMBL/GenBank/DDBJ databases">
        <authorList>
            <person name="Chiriac C."/>
            <person name="Salcher M."/>
            <person name="Ghai R."/>
            <person name="Kavagutti S V."/>
        </authorList>
    </citation>
    <scope>NUCLEOTIDE SEQUENCE</scope>
</reference>
<dbReference type="PANTHER" id="PTHR42942">
    <property type="entry name" value="6-O-METHYLGUANINE DNA METHYLTRANSFERASE"/>
    <property type="match status" value="1"/>
</dbReference>
<sequence>MGAPADRDERILAVIRSLRDGEVVSYGDIAADAGCSGLSRLVGHLLASATEDLPWWRVVNAAGRLAPGSEAEQAQLLRAEGVLCDSDRVRSARYGRFSRRS</sequence>
<dbReference type="InterPro" id="IPR052520">
    <property type="entry name" value="ATL_DNA_repair"/>
</dbReference>
<organism evidence="3">
    <name type="scientific">freshwater metagenome</name>
    <dbReference type="NCBI Taxonomy" id="449393"/>
    <lineage>
        <taxon>unclassified sequences</taxon>
        <taxon>metagenomes</taxon>
        <taxon>ecological metagenomes</taxon>
    </lineage>
</organism>
<dbReference type="InterPro" id="IPR036388">
    <property type="entry name" value="WH-like_DNA-bd_sf"/>
</dbReference>
<dbReference type="GO" id="GO:0006281">
    <property type="term" value="P:DNA repair"/>
    <property type="evidence" value="ECO:0007669"/>
    <property type="project" value="InterPro"/>
</dbReference>
<dbReference type="GO" id="GO:0003824">
    <property type="term" value="F:catalytic activity"/>
    <property type="evidence" value="ECO:0007669"/>
    <property type="project" value="InterPro"/>
</dbReference>
<dbReference type="Pfam" id="PF01035">
    <property type="entry name" value="DNA_binding_1"/>
    <property type="match status" value="1"/>
</dbReference>
<proteinExistence type="predicted"/>
<keyword evidence="1" id="KW-0227">DNA damage</keyword>
<dbReference type="SUPFAM" id="SSF46767">
    <property type="entry name" value="Methylated DNA-protein cysteine methyltransferase, C-terminal domain"/>
    <property type="match status" value="1"/>
</dbReference>
<name>A0A6J7FRI3_9ZZZZ</name>
<accession>A0A6J7FRI3</accession>
<evidence type="ECO:0000256" key="1">
    <source>
        <dbReference type="ARBA" id="ARBA00022763"/>
    </source>
</evidence>
<evidence type="ECO:0000259" key="2">
    <source>
        <dbReference type="Pfam" id="PF01035"/>
    </source>
</evidence>
<dbReference type="Gene3D" id="1.10.10.10">
    <property type="entry name" value="Winged helix-like DNA-binding domain superfamily/Winged helix DNA-binding domain"/>
    <property type="match status" value="1"/>
</dbReference>
<dbReference type="InterPro" id="IPR014048">
    <property type="entry name" value="MethylDNA_cys_MeTrfase_DNA-bd"/>
</dbReference>
<gene>
    <name evidence="3" type="ORF">UFOPK3376_03281</name>
</gene>
<protein>
    <submittedName>
        <fullName evidence="3">Unannotated protein</fullName>
    </submittedName>
</protein>
<dbReference type="EMBL" id="CAFBLP010000163">
    <property type="protein sequence ID" value="CAB4898362.1"/>
    <property type="molecule type" value="Genomic_DNA"/>
</dbReference>